<organism evidence="2 3">
    <name type="scientific">Alienimonas chondri</name>
    <dbReference type="NCBI Taxonomy" id="2681879"/>
    <lineage>
        <taxon>Bacteria</taxon>
        <taxon>Pseudomonadati</taxon>
        <taxon>Planctomycetota</taxon>
        <taxon>Planctomycetia</taxon>
        <taxon>Planctomycetales</taxon>
        <taxon>Planctomycetaceae</taxon>
        <taxon>Alienimonas</taxon>
    </lineage>
</organism>
<keyword evidence="1" id="KW-0812">Transmembrane</keyword>
<sequence length="124" mass="13236">MFARTPGRRFWSALGGSVLAAWGPWWATWLWSVTALSCSHCHRVLGAIALFGPGALPGHLLARQFGLDDGSWIMPALCVSSAGAFVILLTALAVWLPRGRWAVWLTAALSQAALAPLVVAAVRM</sequence>
<evidence type="ECO:0000256" key="1">
    <source>
        <dbReference type="SAM" id="Phobius"/>
    </source>
</evidence>
<feature type="transmembrane region" description="Helical" evidence="1">
    <location>
        <begin position="44"/>
        <end position="62"/>
    </location>
</feature>
<feature type="transmembrane region" description="Helical" evidence="1">
    <location>
        <begin position="74"/>
        <end position="95"/>
    </location>
</feature>
<gene>
    <name evidence="2" type="ORF">LzC2_31020</name>
</gene>
<keyword evidence="1" id="KW-0472">Membrane</keyword>
<keyword evidence="1" id="KW-1133">Transmembrane helix</keyword>
<dbReference type="RefSeq" id="WP_171188590.1">
    <property type="nucleotide sequence ID" value="NZ_WTPX01000114.1"/>
</dbReference>
<reference evidence="2 3" key="1">
    <citation type="journal article" date="2020" name="Syst. Appl. Microbiol.">
        <title>Alienimonas chondri sp. nov., a novel planctomycete isolated from the biofilm of the red alga Chondrus crispus.</title>
        <authorList>
            <person name="Vitorino I."/>
            <person name="Albuquerque L."/>
            <person name="Wiegand S."/>
            <person name="Kallscheuer N."/>
            <person name="da Costa M.S."/>
            <person name="Lobo-da-Cunha A."/>
            <person name="Jogler C."/>
            <person name="Lage O.M."/>
        </authorList>
    </citation>
    <scope>NUCLEOTIDE SEQUENCE [LARGE SCALE GENOMIC DNA]</scope>
    <source>
        <strain evidence="2 3">LzC2</strain>
    </source>
</reference>
<dbReference type="EMBL" id="WTPX01000114">
    <property type="protein sequence ID" value="NNJ27005.1"/>
    <property type="molecule type" value="Genomic_DNA"/>
</dbReference>
<evidence type="ECO:0000313" key="3">
    <source>
        <dbReference type="Proteomes" id="UP000609651"/>
    </source>
</evidence>
<feature type="transmembrane region" description="Helical" evidence="1">
    <location>
        <begin position="12"/>
        <end position="32"/>
    </location>
</feature>
<comment type="caution">
    <text evidence="2">The sequence shown here is derived from an EMBL/GenBank/DDBJ whole genome shotgun (WGS) entry which is preliminary data.</text>
</comment>
<proteinExistence type="predicted"/>
<keyword evidence="3" id="KW-1185">Reference proteome</keyword>
<accession>A0ABX1VHN8</accession>
<protein>
    <submittedName>
        <fullName evidence="2">Uncharacterized protein</fullName>
    </submittedName>
</protein>
<feature type="transmembrane region" description="Helical" evidence="1">
    <location>
        <begin position="101"/>
        <end position="122"/>
    </location>
</feature>
<dbReference type="Proteomes" id="UP000609651">
    <property type="component" value="Unassembled WGS sequence"/>
</dbReference>
<name>A0ABX1VHN8_9PLAN</name>
<evidence type="ECO:0000313" key="2">
    <source>
        <dbReference type="EMBL" id="NNJ27005.1"/>
    </source>
</evidence>